<sequence>MSVAAKLAGGIPQSLLDELQAQGGHDAAELAHSLSHLPRALEVQPRASVLAMPEYHPPLASRDLLRLDFNENTVAPSPRVLAKLQSLTAEGLTIYPERGHGDAAAAAYFGLEPDEVLLTNGVDEGIHLLACAFLDAHDEVVINTPSFFMYDVSCSMQTQKIVRVQSGDDLSFPFERMMASLTPQTKMVLLATPNNPTGATVSREHILAIAAAAPQAVIFVDEAYFHFFGETVMRDIPAVKNIIIGRTFSKAYGLANLRLGMLAGNARLINFLKKVASPYNVNGVALEVLPEALADEEYLNGYVKAIHEGRERIQQSLKSWGVRTWPSASNFVLMDIGPRHKELVTRMREHGVLLRDRSADPGCDGYVRITVGVADQVTKGLDALRAVFDEMQWTPAESISAQGRSSGEEREYE</sequence>
<evidence type="ECO:0000313" key="11">
    <source>
        <dbReference type="EMBL" id="MFC6646625.1"/>
    </source>
</evidence>
<dbReference type="EC" id="2.6.1.9" evidence="3"/>
<evidence type="ECO:0000259" key="10">
    <source>
        <dbReference type="Pfam" id="PF00155"/>
    </source>
</evidence>
<dbReference type="PANTHER" id="PTHR43643">
    <property type="entry name" value="HISTIDINOL-PHOSPHATE AMINOTRANSFERASE 2"/>
    <property type="match status" value="1"/>
</dbReference>
<accession>A0ABW1ZDY3</accession>
<dbReference type="Pfam" id="PF00155">
    <property type="entry name" value="Aminotran_1_2"/>
    <property type="match status" value="1"/>
</dbReference>
<evidence type="ECO:0000313" key="12">
    <source>
        <dbReference type="Proteomes" id="UP001596391"/>
    </source>
</evidence>
<evidence type="ECO:0000256" key="4">
    <source>
        <dbReference type="ARBA" id="ARBA00022576"/>
    </source>
</evidence>
<dbReference type="InterPro" id="IPR004839">
    <property type="entry name" value="Aminotransferase_I/II_large"/>
</dbReference>
<evidence type="ECO:0000256" key="8">
    <source>
        <dbReference type="ARBA" id="ARBA00023102"/>
    </source>
</evidence>
<comment type="similarity">
    <text evidence="2">Belongs to the class-II pyridoxal-phosphate-dependent aminotransferase family. Histidinol-phosphate aminotransferase subfamily.</text>
</comment>
<keyword evidence="5" id="KW-0028">Amino-acid biosynthesis</keyword>
<dbReference type="InterPro" id="IPR050106">
    <property type="entry name" value="HistidinolP_aminotransfase"/>
</dbReference>
<evidence type="ECO:0000256" key="5">
    <source>
        <dbReference type="ARBA" id="ARBA00022605"/>
    </source>
</evidence>
<evidence type="ECO:0000256" key="3">
    <source>
        <dbReference type="ARBA" id="ARBA00012748"/>
    </source>
</evidence>
<gene>
    <name evidence="11" type="ORF">ACFQBQ_13725</name>
</gene>
<dbReference type="InterPro" id="IPR015422">
    <property type="entry name" value="PyrdxlP-dep_Trfase_small"/>
</dbReference>
<protein>
    <recommendedName>
        <fullName evidence="3">histidinol-phosphate transaminase</fullName>
        <ecNumber evidence="3">2.6.1.9</ecNumber>
    </recommendedName>
</protein>
<comment type="caution">
    <text evidence="11">The sequence shown here is derived from an EMBL/GenBank/DDBJ whole genome shotgun (WGS) entry which is preliminary data.</text>
</comment>
<dbReference type="PANTHER" id="PTHR43643:SF6">
    <property type="entry name" value="HISTIDINOL-PHOSPHATE AMINOTRANSFERASE"/>
    <property type="match status" value="1"/>
</dbReference>
<dbReference type="Gene3D" id="3.40.640.10">
    <property type="entry name" value="Type I PLP-dependent aspartate aminotransferase-like (Major domain)"/>
    <property type="match status" value="1"/>
</dbReference>
<proteinExistence type="inferred from homology"/>
<dbReference type="InterPro" id="IPR015424">
    <property type="entry name" value="PyrdxlP-dep_Trfase"/>
</dbReference>
<evidence type="ECO:0000256" key="6">
    <source>
        <dbReference type="ARBA" id="ARBA00022679"/>
    </source>
</evidence>
<dbReference type="CDD" id="cd00609">
    <property type="entry name" value="AAT_like"/>
    <property type="match status" value="1"/>
</dbReference>
<keyword evidence="7" id="KW-0663">Pyridoxal phosphate</keyword>
<reference evidence="12" key="1">
    <citation type="journal article" date="2019" name="Int. J. Syst. Evol. Microbiol.">
        <title>The Global Catalogue of Microorganisms (GCM) 10K type strain sequencing project: providing services to taxonomists for standard genome sequencing and annotation.</title>
        <authorList>
            <consortium name="The Broad Institute Genomics Platform"/>
            <consortium name="The Broad Institute Genome Sequencing Center for Infectious Disease"/>
            <person name="Wu L."/>
            <person name="Ma J."/>
        </authorList>
    </citation>
    <scope>NUCLEOTIDE SEQUENCE [LARGE SCALE GENOMIC DNA]</scope>
    <source>
        <strain evidence="12">CGMCC 1.16026</strain>
    </source>
</reference>
<evidence type="ECO:0000256" key="1">
    <source>
        <dbReference type="ARBA" id="ARBA00005011"/>
    </source>
</evidence>
<keyword evidence="12" id="KW-1185">Reference proteome</keyword>
<keyword evidence="8" id="KW-0368">Histidine biosynthesis</keyword>
<keyword evidence="4 11" id="KW-0032">Aminotransferase</keyword>
<keyword evidence="6 11" id="KW-0808">Transferase</keyword>
<comment type="catalytic activity">
    <reaction evidence="9">
        <text>L-histidinol phosphate + 2-oxoglutarate = 3-(imidazol-4-yl)-2-oxopropyl phosphate + L-glutamate</text>
        <dbReference type="Rhea" id="RHEA:23744"/>
        <dbReference type="ChEBI" id="CHEBI:16810"/>
        <dbReference type="ChEBI" id="CHEBI:29985"/>
        <dbReference type="ChEBI" id="CHEBI:57766"/>
        <dbReference type="ChEBI" id="CHEBI:57980"/>
        <dbReference type="EC" id="2.6.1.9"/>
    </reaction>
</comment>
<organism evidence="11 12">
    <name type="scientific">Granulicella cerasi</name>
    <dbReference type="NCBI Taxonomy" id="741063"/>
    <lineage>
        <taxon>Bacteria</taxon>
        <taxon>Pseudomonadati</taxon>
        <taxon>Acidobacteriota</taxon>
        <taxon>Terriglobia</taxon>
        <taxon>Terriglobales</taxon>
        <taxon>Acidobacteriaceae</taxon>
        <taxon>Granulicella</taxon>
    </lineage>
</organism>
<dbReference type="GO" id="GO:0004400">
    <property type="term" value="F:histidinol-phosphate transaminase activity"/>
    <property type="evidence" value="ECO:0007669"/>
    <property type="project" value="UniProtKB-EC"/>
</dbReference>
<feature type="domain" description="Aminotransferase class I/classII large" evidence="10">
    <location>
        <begin position="63"/>
        <end position="383"/>
    </location>
</feature>
<dbReference type="Proteomes" id="UP001596391">
    <property type="component" value="Unassembled WGS sequence"/>
</dbReference>
<dbReference type="RefSeq" id="WP_263370281.1">
    <property type="nucleotide sequence ID" value="NZ_JAGSYD010000001.1"/>
</dbReference>
<evidence type="ECO:0000256" key="7">
    <source>
        <dbReference type="ARBA" id="ARBA00022898"/>
    </source>
</evidence>
<name>A0ABW1ZDY3_9BACT</name>
<dbReference type="EMBL" id="JBHSWI010000001">
    <property type="protein sequence ID" value="MFC6646625.1"/>
    <property type="molecule type" value="Genomic_DNA"/>
</dbReference>
<dbReference type="Gene3D" id="3.90.1150.10">
    <property type="entry name" value="Aspartate Aminotransferase, domain 1"/>
    <property type="match status" value="1"/>
</dbReference>
<dbReference type="SUPFAM" id="SSF53383">
    <property type="entry name" value="PLP-dependent transferases"/>
    <property type="match status" value="1"/>
</dbReference>
<dbReference type="InterPro" id="IPR015421">
    <property type="entry name" value="PyrdxlP-dep_Trfase_major"/>
</dbReference>
<evidence type="ECO:0000256" key="2">
    <source>
        <dbReference type="ARBA" id="ARBA00007970"/>
    </source>
</evidence>
<comment type="pathway">
    <text evidence="1">Amino-acid biosynthesis; L-histidine biosynthesis; L-histidine from 5-phospho-alpha-D-ribose 1-diphosphate: step 7/9.</text>
</comment>
<evidence type="ECO:0000256" key="9">
    <source>
        <dbReference type="ARBA" id="ARBA00047481"/>
    </source>
</evidence>